<reference evidence="1 2" key="1">
    <citation type="submission" date="2020-08" db="EMBL/GenBank/DDBJ databases">
        <title>Genomic Encyclopedia of Type Strains, Phase IV (KMG-IV): sequencing the most valuable type-strain genomes for metagenomic binning, comparative biology and taxonomic classification.</title>
        <authorList>
            <person name="Goeker M."/>
        </authorList>
    </citation>
    <scope>NUCLEOTIDE SEQUENCE [LARGE SCALE GENOMIC DNA]</scope>
    <source>
        <strain evidence="1 2">DSM 100211</strain>
    </source>
</reference>
<accession>A0A7W6DGI5</accession>
<protein>
    <submittedName>
        <fullName evidence="1">Uncharacterized protein</fullName>
    </submittedName>
</protein>
<keyword evidence="2" id="KW-1185">Reference proteome</keyword>
<gene>
    <name evidence="1" type="ORF">GGQ64_005458</name>
</gene>
<evidence type="ECO:0000313" key="2">
    <source>
        <dbReference type="Proteomes" id="UP000574761"/>
    </source>
</evidence>
<sequence length="130" mass="13855">MRQAIIENGIVVNIVLVSVGEACPDEVAIGWTFDGTYYAPPVVSGPAPEPLPSLTARQFRLGLVYGGILPSQIDAAISAIEDEAARAVAQIEWQHAAQFERSHPLIEQVGSALGLTSVMIDEMWVSAPSL</sequence>
<dbReference type="EMBL" id="JACIEE010000017">
    <property type="protein sequence ID" value="MBB3980205.1"/>
    <property type="molecule type" value="Genomic_DNA"/>
</dbReference>
<comment type="caution">
    <text evidence="1">The sequence shown here is derived from an EMBL/GenBank/DDBJ whole genome shotgun (WGS) entry which is preliminary data.</text>
</comment>
<proteinExistence type="predicted"/>
<dbReference type="AlphaFoldDB" id="A0A7W6DGI5"/>
<dbReference type="RefSeq" id="WP_183808354.1">
    <property type="nucleotide sequence ID" value="NZ_JACIEE010000017.1"/>
</dbReference>
<name>A0A7W6DGI5_9HYPH</name>
<evidence type="ECO:0000313" key="1">
    <source>
        <dbReference type="EMBL" id="MBB3980205.1"/>
    </source>
</evidence>
<organism evidence="1 2">
    <name type="scientific">Mycoplana azooxidifex</name>
    <dbReference type="NCBI Taxonomy" id="1636188"/>
    <lineage>
        <taxon>Bacteria</taxon>
        <taxon>Pseudomonadati</taxon>
        <taxon>Pseudomonadota</taxon>
        <taxon>Alphaproteobacteria</taxon>
        <taxon>Hyphomicrobiales</taxon>
        <taxon>Rhizobiaceae</taxon>
        <taxon>Mycoplana</taxon>
    </lineage>
</organism>
<dbReference type="Proteomes" id="UP000574761">
    <property type="component" value="Unassembled WGS sequence"/>
</dbReference>